<organism evidence="1 2">
    <name type="scientific">Clostridium porci</name>
    <dbReference type="NCBI Taxonomy" id="2605778"/>
    <lineage>
        <taxon>Bacteria</taxon>
        <taxon>Bacillati</taxon>
        <taxon>Bacillota</taxon>
        <taxon>Clostridia</taxon>
        <taxon>Eubacteriales</taxon>
        <taxon>Clostridiaceae</taxon>
        <taxon>Clostridium</taxon>
    </lineage>
</organism>
<gene>
    <name evidence="1" type="ORF">FYJ39_07985</name>
</gene>
<evidence type="ECO:0000313" key="2">
    <source>
        <dbReference type="Proteomes" id="UP000429958"/>
    </source>
</evidence>
<dbReference type="Proteomes" id="UP000429958">
    <property type="component" value="Unassembled WGS sequence"/>
</dbReference>
<evidence type="ECO:0000313" key="1">
    <source>
        <dbReference type="EMBL" id="MSS36509.1"/>
    </source>
</evidence>
<comment type="caution">
    <text evidence="1">The sequence shown here is derived from an EMBL/GenBank/DDBJ whole genome shotgun (WGS) entry which is preliminary data.</text>
</comment>
<reference evidence="1 2" key="1">
    <citation type="submission" date="2019-08" db="EMBL/GenBank/DDBJ databases">
        <title>In-depth cultivation of the pig gut microbiome towards novel bacterial diversity and tailored functional studies.</title>
        <authorList>
            <person name="Wylensek D."/>
            <person name="Hitch T.C.A."/>
            <person name="Clavel T."/>
        </authorList>
    </citation>
    <scope>NUCLEOTIDE SEQUENCE [LARGE SCALE GENOMIC DNA]</scope>
    <source>
        <strain evidence="1 2">WCA-389-WT-23D1</strain>
    </source>
</reference>
<accession>A0A7X2NKE1</accession>
<dbReference type="RefSeq" id="WP_154471953.1">
    <property type="nucleotide sequence ID" value="NZ_VUMD01000006.1"/>
</dbReference>
<keyword evidence="2" id="KW-1185">Reference proteome</keyword>
<protein>
    <submittedName>
        <fullName evidence="1">Uncharacterized protein</fullName>
    </submittedName>
</protein>
<dbReference type="EMBL" id="VUMD01000006">
    <property type="protein sequence ID" value="MSS36509.1"/>
    <property type="molecule type" value="Genomic_DNA"/>
</dbReference>
<name>A0A7X2NKE1_9CLOT</name>
<dbReference type="AlphaFoldDB" id="A0A7X2NKE1"/>
<sequence>MQKGNKKEKVRNITVQDVTKEIFELCKETEPCQHTTAGKVISVSQLKTLCPSCAPYFKNFSRLIPASETVKLSEEEAQAMGVKIFGNPNLGIRMYTEKGCEQIGMRLPESAQKHYFLIVKCVFHKEEVKEALYPGKTAEPEKKETPSSTKSTVNEDALTQMGKIMLYQMEIMKEQAAALSRIADSMSAIQKMMAENQKRKDVLTGKQVVHLPEKTEKIEEKNLGMSLKLKRGEKDPVYRVNPRSVQAFREDVLEGIPNALHNSVLHHAYTRMRNVYGVPVDTYRNEYFADTGKPSKNSLEIVHWLEFRNPAIRGLLKSCVQNAMEASCAV</sequence>
<proteinExistence type="predicted"/>